<evidence type="ECO:0000313" key="1">
    <source>
        <dbReference type="EMBL" id="KAJ2878969.1"/>
    </source>
</evidence>
<proteinExistence type="predicted"/>
<organism evidence="1 2">
    <name type="scientific">Coemansia aciculifera</name>
    <dbReference type="NCBI Taxonomy" id="417176"/>
    <lineage>
        <taxon>Eukaryota</taxon>
        <taxon>Fungi</taxon>
        <taxon>Fungi incertae sedis</taxon>
        <taxon>Zoopagomycota</taxon>
        <taxon>Kickxellomycotina</taxon>
        <taxon>Kickxellomycetes</taxon>
        <taxon>Kickxellales</taxon>
        <taxon>Kickxellaceae</taxon>
        <taxon>Coemansia</taxon>
    </lineage>
</organism>
<comment type="caution">
    <text evidence="1">The sequence shown here is derived from an EMBL/GenBank/DDBJ whole genome shotgun (WGS) entry which is preliminary data.</text>
</comment>
<dbReference type="EMBL" id="JANBVB010003417">
    <property type="protein sequence ID" value="KAJ2878969.1"/>
    <property type="molecule type" value="Genomic_DNA"/>
</dbReference>
<protein>
    <submittedName>
        <fullName evidence="1">Pre-mRNA-splicing factor cwc26</fullName>
    </submittedName>
</protein>
<evidence type="ECO:0000313" key="2">
    <source>
        <dbReference type="Proteomes" id="UP001139981"/>
    </source>
</evidence>
<gene>
    <name evidence="1" type="primary">CWC26</name>
    <name evidence="1" type="ORF">IWW38_006207</name>
</gene>
<reference evidence="1" key="1">
    <citation type="submission" date="2022-07" db="EMBL/GenBank/DDBJ databases">
        <title>Phylogenomic reconstructions and comparative analyses of Kickxellomycotina fungi.</title>
        <authorList>
            <person name="Reynolds N.K."/>
            <person name="Stajich J.E."/>
            <person name="Barry K."/>
            <person name="Grigoriev I.V."/>
            <person name="Crous P."/>
            <person name="Smith M.E."/>
        </authorList>
    </citation>
    <scope>NUCLEOTIDE SEQUENCE</scope>
    <source>
        <strain evidence="1">CBS 190363</strain>
    </source>
</reference>
<dbReference type="Proteomes" id="UP001139981">
    <property type="component" value="Unassembled WGS sequence"/>
</dbReference>
<keyword evidence="2" id="KW-1185">Reference proteome</keyword>
<sequence length="334" mass="38156">MRIIDENEDDWGSLAPDTHGRSNLNEQTEPSPAPSSKLKSAESSWRTIRPARPGPLDDILDRSNVSSRDTFDIDEDERPAIAEGAELVAEYALKRQKEESERRERRRERLRAKLQAAAASESSSTAPPPATETERRSTSPEPMRYGLQAASVIKEDADRAQEQYLRKLREAGDEKSGRGAETIYRDAKTGKRLDIDQARKEEAESRQDKEQRRQLQTEWNKGLVQQRAKLEELQLVERMRASGGSLDTSHERDSEQRARQHWNDPALQFLQRKATSKAEYPQYSGYAPPNRFGIRPGYRWDGVDRSNGFEKDTFRRQASASARQAEEYSYSVAD</sequence>
<feature type="non-terminal residue" evidence="1">
    <location>
        <position position="334"/>
    </location>
</feature>
<name>A0ACC1LT25_9FUNG</name>
<accession>A0ACC1LT25</accession>